<gene>
    <name evidence="2" type="ORF">TVY486_1006080</name>
</gene>
<reference evidence="2" key="1">
    <citation type="journal article" date="2012" name="Proc. Natl. Acad. Sci. U.S.A.">
        <title>Antigenic diversity is generated by distinct evolutionary mechanisms in African trypanosome species.</title>
        <authorList>
            <person name="Jackson A.P."/>
            <person name="Berry A."/>
            <person name="Aslett M."/>
            <person name="Allison H.C."/>
            <person name="Burton P."/>
            <person name="Vavrova-Anderson J."/>
            <person name="Brown R."/>
            <person name="Browne H."/>
            <person name="Corton N."/>
            <person name="Hauser H."/>
            <person name="Gamble J."/>
            <person name="Gilderthorp R."/>
            <person name="Marcello L."/>
            <person name="McQuillan J."/>
            <person name="Otto T.D."/>
            <person name="Quail M.A."/>
            <person name="Sanders M.J."/>
            <person name="van Tonder A."/>
            <person name="Ginger M.L."/>
            <person name="Field M.C."/>
            <person name="Barry J.D."/>
            <person name="Hertz-Fowler C."/>
            <person name="Berriman M."/>
        </authorList>
    </citation>
    <scope>NUCLEOTIDE SEQUENCE</scope>
    <source>
        <strain evidence="2">Y486</strain>
    </source>
</reference>
<feature type="compositionally biased region" description="Basic and acidic residues" evidence="1">
    <location>
        <begin position="67"/>
        <end position="76"/>
    </location>
</feature>
<feature type="compositionally biased region" description="Basic residues" evidence="1">
    <location>
        <begin position="1"/>
        <end position="13"/>
    </location>
</feature>
<feature type="compositionally biased region" description="Polar residues" evidence="1">
    <location>
        <begin position="97"/>
        <end position="112"/>
    </location>
</feature>
<dbReference type="EMBL" id="HE573026">
    <property type="protein sequence ID" value="CCC51557.1"/>
    <property type="molecule type" value="Genomic_DNA"/>
</dbReference>
<evidence type="ECO:0000256" key="1">
    <source>
        <dbReference type="SAM" id="MobiDB-lite"/>
    </source>
</evidence>
<sequence length="726" mass="81557">MRHARPASVRKGKPSPSRSAAALRAANGSRRRASQSSPGPRHTAVHKDGRAQGVESPPLQPPQDAGQGRRPERRPSDLGSTGSITRAERQAALSTPVGFSTSARRKNPSSVRRTGSIVGFRLSRATASAAAIRIQRWARLLAMKRVLMCPGKLASCVASVLDFEYRVWRLYTRRARRIIIEAFNAYALISRQNREREQREENGTWVSCINAFLRAKRSGVEVEHRRLVLFKRAVSVIEAFWIRSSVYDHLQRLSAESKVLRLLMQEESIERRDIERRHLLFLVESHQQFYNDPTLMRDEASVRKLELTERIFTGRDEECSRKLEALLSQIAESNASSKTMESGHTQKLHGYPPCDQSGPASFSSTFRQLSGCGDEVLRGPADNTQCDDRKSHIEFLLKTSDARGPYHRYADSCFVNAVLHEHGQVELATSMGARPLGFDTQPDFVDGVVLGSCRARIQDTKNAMRTVKRHFIWEGPAVITPVVCDRSKAFLLGSNTSMDNLRYLCPTVQRPKDQNKRYAKLEHSLSAEVMGKRWVDFCRNTKLDAGVLQNTADSVAPPLNNALLVSAFGVRDKVKLSLSNMSAPLREVLKAARKSTVKSSCSAETACKKGSGESILHRQSTTVLFEDEVYVKYEMERLFIREFQRRRKMEEAYMMEVGAIEWLFQREGEASRNRKSIVAGRKLARPMSPTFLRLTNAPSRYGSTDLNGMTGGPHHQLPAVATPTDF</sequence>
<accession>G0U6Q3</accession>
<protein>
    <submittedName>
        <fullName evidence="2">Uncharacterized protein</fullName>
    </submittedName>
</protein>
<feature type="region of interest" description="Disordered" evidence="1">
    <location>
        <begin position="1"/>
        <end position="112"/>
    </location>
</feature>
<evidence type="ECO:0000313" key="2">
    <source>
        <dbReference type="EMBL" id="CCC51557.1"/>
    </source>
</evidence>
<name>G0U6Q3_TRYVY</name>
<dbReference type="AlphaFoldDB" id="G0U6Q3"/>
<feature type="compositionally biased region" description="Low complexity" evidence="1">
    <location>
        <begin position="15"/>
        <end position="28"/>
    </location>
</feature>
<organism evidence="2">
    <name type="scientific">Trypanosoma vivax (strain Y486)</name>
    <dbReference type="NCBI Taxonomy" id="1055687"/>
    <lineage>
        <taxon>Eukaryota</taxon>
        <taxon>Discoba</taxon>
        <taxon>Euglenozoa</taxon>
        <taxon>Kinetoplastea</taxon>
        <taxon>Metakinetoplastina</taxon>
        <taxon>Trypanosomatida</taxon>
        <taxon>Trypanosomatidae</taxon>
        <taxon>Trypanosoma</taxon>
        <taxon>Duttonella</taxon>
    </lineage>
</organism>
<dbReference type="VEuPathDB" id="TriTrypDB:TvY486_1006080"/>
<proteinExistence type="predicted"/>